<evidence type="ECO:0000313" key="6">
    <source>
        <dbReference type="Proteomes" id="UP000807115"/>
    </source>
</evidence>
<keyword evidence="3" id="KW-0732">Signal</keyword>
<protein>
    <recommendedName>
        <fullName evidence="4">Response regulatory domain-containing protein</fullName>
    </recommendedName>
</protein>
<feature type="domain" description="Response regulatory" evidence="4">
    <location>
        <begin position="58"/>
        <end position="155"/>
    </location>
</feature>
<dbReference type="Pfam" id="PF00072">
    <property type="entry name" value="Response_reg"/>
    <property type="match status" value="1"/>
</dbReference>
<accession>A0A921Q744</accession>
<reference evidence="5" key="2">
    <citation type="submission" date="2020-10" db="EMBL/GenBank/DDBJ databases">
        <authorList>
            <person name="Cooper E.A."/>
            <person name="Brenton Z.W."/>
            <person name="Flinn B.S."/>
            <person name="Jenkins J."/>
            <person name="Shu S."/>
            <person name="Flowers D."/>
            <person name="Luo F."/>
            <person name="Wang Y."/>
            <person name="Xia P."/>
            <person name="Barry K."/>
            <person name="Daum C."/>
            <person name="Lipzen A."/>
            <person name="Yoshinaga Y."/>
            <person name="Schmutz J."/>
            <person name="Saski C."/>
            <person name="Vermerris W."/>
            <person name="Kresovich S."/>
        </authorList>
    </citation>
    <scope>NUCLEOTIDE SEQUENCE</scope>
</reference>
<feature type="chain" id="PRO_5037599421" description="Response regulatory domain-containing protein" evidence="3">
    <location>
        <begin position="37"/>
        <end position="155"/>
    </location>
</feature>
<dbReference type="PANTHER" id="PTHR43874">
    <property type="entry name" value="TWO-COMPONENT RESPONSE REGULATOR"/>
    <property type="match status" value="1"/>
</dbReference>
<dbReference type="PANTHER" id="PTHR43874:SF151">
    <property type="entry name" value="TWO-COMPONENT RESPONSE REGULATOR FAMILY PROTEIN-RELATED"/>
    <property type="match status" value="1"/>
</dbReference>
<comment type="caution">
    <text evidence="5">The sequence shown here is derived from an EMBL/GenBank/DDBJ whole genome shotgun (WGS) entry which is preliminary data.</text>
</comment>
<organism evidence="5 6">
    <name type="scientific">Sorghum bicolor</name>
    <name type="common">Sorghum</name>
    <name type="synonym">Sorghum vulgare</name>
    <dbReference type="NCBI Taxonomy" id="4558"/>
    <lineage>
        <taxon>Eukaryota</taxon>
        <taxon>Viridiplantae</taxon>
        <taxon>Streptophyta</taxon>
        <taxon>Embryophyta</taxon>
        <taxon>Tracheophyta</taxon>
        <taxon>Spermatophyta</taxon>
        <taxon>Magnoliopsida</taxon>
        <taxon>Liliopsida</taxon>
        <taxon>Poales</taxon>
        <taxon>Poaceae</taxon>
        <taxon>PACMAD clade</taxon>
        <taxon>Panicoideae</taxon>
        <taxon>Andropogonodae</taxon>
        <taxon>Andropogoneae</taxon>
        <taxon>Sorghinae</taxon>
        <taxon>Sorghum</taxon>
    </lineage>
</organism>
<sequence length="155" mass="17535">MCEMEIPHPNAAIHLEIASLTLLFPLSLLLPGGSRTADIAAVVYVFDTGKRWQRTPSSVLAVEDDRVCCKVLERKLKYYNYNAIMVMNAQMVLDMLRERKDGNWFDLVISNVIIPNMDGFNLLKLIGLEMDLPVTTKALGQTHFPIFMHGILLIM</sequence>
<dbReference type="EMBL" id="CM027689">
    <property type="protein sequence ID" value="KAG0515106.1"/>
    <property type="molecule type" value="Genomic_DNA"/>
</dbReference>
<evidence type="ECO:0000313" key="5">
    <source>
        <dbReference type="EMBL" id="KAG0515106.1"/>
    </source>
</evidence>
<dbReference type="Proteomes" id="UP000807115">
    <property type="component" value="Chromosome 10"/>
</dbReference>
<dbReference type="InterPro" id="IPR011006">
    <property type="entry name" value="CheY-like_superfamily"/>
</dbReference>
<dbReference type="InterPro" id="IPR045279">
    <property type="entry name" value="ARR-like"/>
</dbReference>
<evidence type="ECO:0000256" key="1">
    <source>
        <dbReference type="ARBA" id="ARBA00023012"/>
    </source>
</evidence>
<dbReference type="PROSITE" id="PS50110">
    <property type="entry name" value="RESPONSE_REGULATORY"/>
    <property type="match status" value="1"/>
</dbReference>
<dbReference type="Gene3D" id="3.40.50.2300">
    <property type="match status" value="1"/>
</dbReference>
<comment type="caution">
    <text evidence="2">Lacks conserved residue(s) required for the propagation of feature annotation.</text>
</comment>
<evidence type="ECO:0000256" key="3">
    <source>
        <dbReference type="SAM" id="SignalP"/>
    </source>
</evidence>
<dbReference type="GO" id="GO:0000160">
    <property type="term" value="P:phosphorelay signal transduction system"/>
    <property type="evidence" value="ECO:0007669"/>
    <property type="project" value="UniProtKB-KW"/>
</dbReference>
<proteinExistence type="predicted"/>
<reference evidence="5" key="1">
    <citation type="journal article" date="2019" name="BMC Genomics">
        <title>A new reference genome for Sorghum bicolor reveals high levels of sequence similarity between sweet and grain genotypes: implications for the genetics of sugar metabolism.</title>
        <authorList>
            <person name="Cooper E.A."/>
            <person name="Brenton Z.W."/>
            <person name="Flinn B.S."/>
            <person name="Jenkins J."/>
            <person name="Shu S."/>
            <person name="Flowers D."/>
            <person name="Luo F."/>
            <person name="Wang Y."/>
            <person name="Xia P."/>
            <person name="Barry K."/>
            <person name="Daum C."/>
            <person name="Lipzen A."/>
            <person name="Yoshinaga Y."/>
            <person name="Schmutz J."/>
            <person name="Saski C."/>
            <person name="Vermerris W."/>
            <person name="Kresovich S."/>
        </authorList>
    </citation>
    <scope>NUCLEOTIDE SEQUENCE</scope>
</reference>
<dbReference type="GO" id="GO:0009736">
    <property type="term" value="P:cytokinin-activated signaling pathway"/>
    <property type="evidence" value="ECO:0007669"/>
    <property type="project" value="InterPro"/>
</dbReference>
<evidence type="ECO:0000256" key="2">
    <source>
        <dbReference type="PROSITE-ProRule" id="PRU00169"/>
    </source>
</evidence>
<dbReference type="InterPro" id="IPR001789">
    <property type="entry name" value="Sig_transdc_resp-reg_receiver"/>
</dbReference>
<gene>
    <name evidence="5" type="ORF">BDA96_10G250800</name>
</gene>
<keyword evidence="1" id="KW-0902">Two-component regulatory system</keyword>
<dbReference type="SUPFAM" id="SSF52172">
    <property type="entry name" value="CheY-like"/>
    <property type="match status" value="1"/>
</dbReference>
<evidence type="ECO:0000259" key="4">
    <source>
        <dbReference type="PROSITE" id="PS50110"/>
    </source>
</evidence>
<feature type="signal peptide" evidence="3">
    <location>
        <begin position="1"/>
        <end position="36"/>
    </location>
</feature>
<dbReference type="AlphaFoldDB" id="A0A921Q744"/>
<name>A0A921Q744_SORBI</name>